<proteinExistence type="predicted"/>
<dbReference type="EMBL" id="CAMGYJ010000008">
    <property type="protein sequence ID" value="CAI0463364.1"/>
    <property type="molecule type" value="Genomic_DNA"/>
</dbReference>
<evidence type="ECO:0000313" key="3">
    <source>
        <dbReference type="Proteomes" id="UP001154282"/>
    </source>
</evidence>
<dbReference type="AlphaFoldDB" id="A0AAV0NXA6"/>
<dbReference type="Proteomes" id="UP001154282">
    <property type="component" value="Unassembled WGS sequence"/>
</dbReference>
<sequence length="242" mass="27316">MERRRIQLNPGLNTAIGRLVKTVAGDSRLIVPLYSPDFGAIVKTSSRTGNQRERQRGVRRLGSGRLGSIPEDYMQTTVALDDEGHFTFPPSEGFKIDIQRELQKLERVLDPSGEPTLAAPEQLLHLPTVAEWTPSAIGESSEENPPNQARNFHCLSQSYQGVPFRRRRRRHQRSCTCNLPGCWRVWVQRKAEVKVPGFQMLFTVTKGVSLIMILEQIEDGYGEDAEAKAEDDEKMKMKLAVT</sequence>
<evidence type="ECO:0000313" key="2">
    <source>
        <dbReference type="EMBL" id="CAI0463364.1"/>
    </source>
</evidence>
<evidence type="ECO:0000256" key="1">
    <source>
        <dbReference type="SAM" id="MobiDB-lite"/>
    </source>
</evidence>
<protein>
    <submittedName>
        <fullName evidence="2">Uncharacterized protein</fullName>
    </submittedName>
</protein>
<gene>
    <name evidence="2" type="ORF">LITE_LOCUS35736</name>
</gene>
<reference evidence="2" key="1">
    <citation type="submission" date="2022-08" db="EMBL/GenBank/DDBJ databases">
        <authorList>
            <person name="Gutierrez-Valencia J."/>
        </authorList>
    </citation>
    <scope>NUCLEOTIDE SEQUENCE</scope>
</reference>
<name>A0AAV0NXA6_9ROSI</name>
<comment type="caution">
    <text evidence="2">The sequence shown here is derived from an EMBL/GenBank/DDBJ whole genome shotgun (WGS) entry which is preliminary data.</text>
</comment>
<accession>A0AAV0NXA6</accession>
<organism evidence="2 3">
    <name type="scientific">Linum tenue</name>
    <dbReference type="NCBI Taxonomy" id="586396"/>
    <lineage>
        <taxon>Eukaryota</taxon>
        <taxon>Viridiplantae</taxon>
        <taxon>Streptophyta</taxon>
        <taxon>Embryophyta</taxon>
        <taxon>Tracheophyta</taxon>
        <taxon>Spermatophyta</taxon>
        <taxon>Magnoliopsida</taxon>
        <taxon>eudicotyledons</taxon>
        <taxon>Gunneridae</taxon>
        <taxon>Pentapetalae</taxon>
        <taxon>rosids</taxon>
        <taxon>fabids</taxon>
        <taxon>Malpighiales</taxon>
        <taxon>Linaceae</taxon>
        <taxon>Linum</taxon>
    </lineage>
</organism>
<feature type="region of interest" description="Disordered" evidence="1">
    <location>
        <begin position="45"/>
        <end position="66"/>
    </location>
</feature>
<keyword evidence="3" id="KW-1185">Reference proteome</keyword>